<evidence type="ECO:0000259" key="1">
    <source>
        <dbReference type="PROSITE" id="PS51186"/>
    </source>
</evidence>
<gene>
    <name evidence="2" type="ORF">ABT276_05595</name>
</gene>
<accession>A0ABV1UPX0</accession>
<dbReference type="InterPro" id="IPR016181">
    <property type="entry name" value="Acyl_CoA_acyltransferase"/>
</dbReference>
<name>A0ABV1UPX0_9ACTN</name>
<dbReference type="RefSeq" id="WP_351975177.1">
    <property type="nucleotide sequence ID" value="NZ_JBEPBX010000003.1"/>
</dbReference>
<dbReference type="EMBL" id="JBEPBX010000003">
    <property type="protein sequence ID" value="MER6612853.1"/>
    <property type="molecule type" value="Genomic_DNA"/>
</dbReference>
<keyword evidence="3" id="KW-1185">Reference proteome</keyword>
<comment type="caution">
    <text evidence="2">The sequence shown here is derived from an EMBL/GenBank/DDBJ whole genome shotgun (WGS) entry which is preliminary data.</text>
</comment>
<evidence type="ECO:0000313" key="3">
    <source>
        <dbReference type="Proteomes" id="UP001445472"/>
    </source>
</evidence>
<dbReference type="InterPro" id="IPR000182">
    <property type="entry name" value="GNAT_dom"/>
</dbReference>
<proteinExistence type="predicted"/>
<dbReference type="Proteomes" id="UP001445472">
    <property type="component" value="Unassembled WGS sequence"/>
</dbReference>
<evidence type="ECO:0000313" key="2">
    <source>
        <dbReference type="EMBL" id="MER6612853.1"/>
    </source>
</evidence>
<protein>
    <submittedName>
        <fullName evidence="2">GNAT family N-acetyltransferase</fullName>
    </submittedName>
</protein>
<reference evidence="2 3" key="1">
    <citation type="submission" date="2024-06" db="EMBL/GenBank/DDBJ databases">
        <title>The Natural Products Discovery Center: Release of the First 8490 Sequenced Strains for Exploring Actinobacteria Biosynthetic Diversity.</title>
        <authorList>
            <person name="Kalkreuter E."/>
            <person name="Kautsar S.A."/>
            <person name="Yang D."/>
            <person name="Bader C.D."/>
            <person name="Teijaro C.N."/>
            <person name="Fluegel L."/>
            <person name="Davis C.M."/>
            <person name="Simpson J.R."/>
            <person name="Lauterbach L."/>
            <person name="Steele A.D."/>
            <person name="Gui C."/>
            <person name="Meng S."/>
            <person name="Li G."/>
            <person name="Viehrig K."/>
            <person name="Ye F."/>
            <person name="Su P."/>
            <person name="Kiefer A.F."/>
            <person name="Nichols A."/>
            <person name="Cepeda A.J."/>
            <person name="Yan W."/>
            <person name="Fan B."/>
            <person name="Jiang Y."/>
            <person name="Adhikari A."/>
            <person name="Zheng C.-J."/>
            <person name="Schuster L."/>
            <person name="Cowan T.M."/>
            <person name="Smanski M.J."/>
            <person name="Chevrette M.G."/>
            <person name="De Carvalho L.P.S."/>
            <person name="Shen B."/>
        </authorList>
    </citation>
    <scope>NUCLEOTIDE SEQUENCE [LARGE SCALE GENOMIC DNA]</scope>
    <source>
        <strain evidence="2 3">NPDC000837</strain>
    </source>
</reference>
<feature type="domain" description="N-acetyltransferase" evidence="1">
    <location>
        <begin position="119"/>
        <end position="255"/>
    </location>
</feature>
<dbReference type="SUPFAM" id="SSF55729">
    <property type="entry name" value="Acyl-CoA N-acyltransferases (Nat)"/>
    <property type="match status" value="1"/>
</dbReference>
<dbReference type="Gene3D" id="3.40.630.30">
    <property type="match status" value="1"/>
</dbReference>
<sequence length="255" mass="27713">MDRQDHTAVLAHFDRQLRRDVTPAELDGDVVRRSGADGDWSGVLWSSLRPETADAAISRQVRHFSALGRPFEWKLYSYDTPDDLGARLLAAGFVPEPEETVLVGEAAHMAGAVELPDGVRLEPVTDAAGVDLVAQVHEQAFGTSSDRLREQLLVQLAKDPDTLDIILAMAGDLPVCSARMERYPGTDFAGLWGGGTLAGWRGRGIYRALVAHRAGIAVAKGVRHLQVDASDDSRPILERLGFTALCTTTPYVYEP</sequence>
<organism evidence="2 3">
    <name type="scientific">Streptomyces xantholiticus</name>
    <dbReference type="NCBI Taxonomy" id="68285"/>
    <lineage>
        <taxon>Bacteria</taxon>
        <taxon>Bacillati</taxon>
        <taxon>Actinomycetota</taxon>
        <taxon>Actinomycetes</taxon>
        <taxon>Kitasatosporales</taxon>
        <taxon>Streptomycetaceae</taxon>
        <taxon>Streptomyces</taxon>
    </lineage>
</organism>
<dbReference type="PROSITE" id="PS51186">
    <property type="entry name" value="GNAT"/>
    <property type="match status" value="1"/>
</dbReference>